<feature type="domain" description="C-type lectin" evidence="1">
    <location>
        <begin position="1"/>
        <end position="46"/>
    </location>
</feature>
<evidence type="ECO:0000313" key="3">
    <source>
        <dbReference type="Proteomes" id="UP000828390"/>
    </source>
</evidence>
<accession>A0A9D4KL88</accession>
<reference evidence="2" key="1">
    <citation type="journal article" date="2019" name="bioRxiv">
        <title>The Genome of the Zebra Mussel, Dreissena polymorpha: A Resource for Invasive Species Research.</title>
        <authorList>
            <person name="McCartney M.A."/>
            <person name="Auch B."/>
            <person name="Kono T."/>
            <person name="Mallez S."/>
            <person name="Zhang Y."/>
            <person name="Obille A."/>
            <person name="Becker A."/>
            <person name="Abrahante J.E."/>
            <person name="Garbe J."/>
            <person name="Badalamenti J.P."/>
            <person name="Herman A."/>
            <person name="Mangelson H."/>
            <person name="Liachko I."/>
            <person name="Sullivan S."/>
            <person name="Sone E.D."/>
            <person name="Koren S."/>
            <person name="Silverstein K.A.T."/>
            <person name="Beckman K.B."/>
            <person name="Gohl D.M."/>
        </authorList>
    </citation>
    <scope>NUCLEOTIDE SEQUENCE</scope>
    <source>
        <strain evidence="2">Duluth1</strain>
        <tissue evidence="2">Whole animal</tissue>
    </source>
</reference>
<dbReference type="PROSITE" id="PS50041">
    <property type="entry name" value="C_TYPE_LECTIN_2"/>
    <property type="match status" value="1"/>
</dbReference>
<dbReference type="InterPro" id="IPR016187">
    <property type="entry name" value="CTDL_fold"/>
</dbReference>
<dbReference type="InterPro" id="IPR001304">
    <property type="entry name" value="C-type_lectin-like"/>
</dbReference>
<dbReference type="Proteomes" id="UP000828390">
    <property type="component" value="Unassembled WGS sequence"/>
</dbReference>
<sequence length="61" mass="7236">MQVYPWIGLRKNDVNQFYWENNDDVTYTNFGYGEPNGDQRERCVQVVLYCTACDKTSLTLY</sequence>
<dbReference type="EMBL" id="JAIWYP010000004">
    <property type="protein sequence ID" value="KAH3841519.1"/>
    <property type="molecule type" value="Genomic_DNA"/>
</dbReference>
<proteinExistence type="predicted"/>
<dbReference type="InterPro" id="IPR016186">
    <property type="entry name" value="C-type_lectin-like/link_sf"/>
</dbReference>
<keyword evidence="3" id="KW-1185">Reference proteome</keyword>
<dbReference type="SUPFAM" id="SSF56436">
    <property type="entry name" value="C-type lectin-like"/>
    <property type="match status" value="1"/>
</dbReference>
<reference evidence="2" key="2">
    <citation type="submission" date="2020-11" db="EMBL/GenBank/DDBJ databases">
        <authorList>
            <person name="McCartney M.A."/>
            <person name="Auch B."/>
            <person name="Kono T."/>
            <person name="Mallez S."/>
            <person name="Becker A."/>
            <person name="Gohl D.M."/>
            <person name="Silverstein K.A.T."/>
            <person name="Koren S."/>
            <person name="Bechman K.B."/>
            <person name="Herman A."/>
            <person name="Abrahante J.E."/>
            <person name="Garbe J."/>
        </authorList>
    </citation>
    <scope>NUCLEOTIDE SEQUENCE</scope>
    <source>
        <strain evidence="2">Duluth1</strain>
        <tissue evidence="2">Whole animal</tissue>
    </source>
</reference>
<dbReference type="Gene3D" id="3.10.100.10">
    <property type="entry name" value="Mannose-Binding Protein A, subunit A"/>
    <property type="match status" value="1"/>
</dbReference>
<dbReference type="CDD" id="cd00037">
    <property type="entry name" value="CLECT"/>
    <property type="match status" value="1"/>
</dbReference>
<dbReference type="AlphaFoldDB" id="A0A9D4KL88"/>
<protein>
    <recommendedName>
        <fullName evidence="1">C-type lectin domain-containing protein</fullName>
    </recommendedName>
</protein>
<name>A0A9D4KL88_DREPO</name>
<evidence type="ECO:0000259" key="1">
    <source>
        <dbReference type="PROSITE" id="PS50041"/>
    </source>
</evidence>
<evidence type="ECO:0000313" key="2">
    <source>
        <dbReference type="EMBL" id="KAH3841519.1"/>
    </source>
</evidence>
<gene>
    <name evidence="2" type="ORF">DPMN_114984</name>
</gene>
<comment type="caution">
    <text evidence="2">The sequence shown here is derived from an EMBL/GenBank/DDBJ whole genome shotgun (WGS) entry which is preliminary data.</text>
</comment>
<organism evidence="2 3">
    <name type="scientific">Dreissena polymorpha</name>
    <name type="common">Zebra mussel</name>
    <name type="synonym">Mytilus polymorpha</name>
    <dbReference type="NCBI Taxonomy" id="45954"/>
    <lineage>
        <taxon>Eukaryota</taxon>
        <taxon>Metazoa</taxon>
        <taxon>Spiralia</taxon>
        <taxon>Lophotrochozoa</taxon>
        <taxon>Mollusca</taxon>
        <taxon>Bivalvia</taxon>
        <taxon>Autobranchia</taxon>
        <taxon>Heteroconchia</taxon>
        <taxon>Euheterodonta</taxon>
        <taxon>Imparidentia</taxon>
        <taxon>Neoheterodontei</taxon>
        <taxon>Myida</taxon>
        <taxon>Dreissenoidea</taxon>
        <taxon>Dreissenidae</taxon>
        <taxon>Dreissena</taxon>
    </lineage>
</organism>
<dbReference type="Pfam" id="PF00059">
    <property type="entry name" value="Lectin_C"/>
    <property type="match status" value="1"/>
</dbReference>